<evidence type="ECO:0000256" key="1">
    <source>
        <dbReference type="SAM" id="MobiDB-lite"/>
    </source>
</evidence>
<organism evidence="2 3">
    <name type="scientific">Nocardia stercoris</name>
    <dbReference type="NCBI Taxonomy" id="2483361"/>
    <lineage>
        <taxon>Bacteria</taxon>
        <taxon>Bacillati</taxon>
        <taxon>Actinomycetota</taxon>
        <taxon>Actinomycetes</taxon>
        <taxon>Mycobacteriales</taxon>
        <taxon>Nocardiaceae</taxon>
        <taxon>Nocardia</taxon>
    </lineage>
</organism>
<dbReference type="OrthoDB" id="3700244at2"/>
<feature type="compositionally biased region" description="Low complexity" evidence="1">
    <location>
        <begin position="31"/>
        <end position="43"/>
    </location>
</feature>
<feature type="compositionally biased region" description="Low complexity" evidence="1">
    <location>
        <begin position="1"/>
        <end position="10"/>
    </location>
</feature>
<evidence type="ECO:0000313" key="2">
    <source>
        <dbReference type="EMBL" id="RMI28108.1"/>
    </source>
</evidence>
<protein>
    <submittedName>
        <fullName evidence="2">Uncharacterized protein</fullName>
    </submittedName>
</protein>
<accession>A0A3M2L0P5</accession>
<reference evidence="2 3" key="1">
    <citation type="submission" date="2018-10" db="EMBL/GenBank/DDBJ databases">
        <title>Isolation from cow dung.</title>
        <authorList>
            <person name="Ling L."/>
        </authorList>
    </citation>
    <scope>NUCLEOTIDE SEQUENCE [LARGE SCALE GENOMIC DNA]</scope>
    <source>
        <strain evidence="2 3">NEAU-LL90</strain>
    </source>
</reference>
<sequence>MTPTDPAATPRPDEAGERSAAEKPAARKSPRPLSAADAARLAAVFGDVMPSTTSDERGPDGSAGQSDSDDWLRRQVPPHHG</sequence>
<gene>
    <name evidence="2" type="ORF">EBN03_31470</name>
</gene>
<dbReference type="Proteomes" id="UP000279275">
    <property type="component" value="Unassembled WGS sequence"/>
</dbReference>
<proteinExistence type="predicted"/>
<feature type="compositionally biased region" description="Basic and acidic residues" evidence="1">
    <location>
        <begin position="11"/>
        <end position="25"/>
    </location>
</feature>
<dbReference type="RefSeq" id="WP_122191810.1">
    <property type="nucleotide sequence ID" value="NZ_RFFH01000025.1"/>
</dbReference>
<feature type="region of interest" description="Disordered" evidence="1">
    <location>
        <begin position="1"/>
        <end position="81"/>
    </location>
</feature>
<comment type="caution">
    <text evidence="2">The sequence shown here is derived from an EMBL/GenBank/DDBJ whole genome shotgun (WGS) entry which is preliminary data.</text>
</comment>
<dbReference type="EMBL" id="RFFH01000025">
    <property type="protein sequence ID" value="RMI28108.1"/>
    <property type="molecule type" value="Genomic_DNA"/>
</dbReference>
<dbReference type="AlphaFoldDB" id="A0A3M2L0P5"/>
<keyword evidence="3" id="KW-1185">Reference proteome</keyword>
<name>A0A3M2L0P5_9NOCA</name>
<evidence type="ECO:0000313" key="3">
    <source>
        <dbReference type="Proteomes" id="UP000279275"/>
    </source>
</evidence>